<evidence type="ECO:0000256" key="1">
    <source>
        <dbReference type="SAM" id="MobiDB-lite"/>
    </source>
</evidence>
<keyword evidence="4" id="KW-1185">Reference proteome</keyword>
<gene>
    <name evidence="3" type="ORF">Baya_7882</name>
</gene>
<keyword evidence="2" id="KW-1133">Transmembrane helix</keyword>
<accession>A0A556U342</accession>
<feature type="transmembrane region" description="Helical" evidence="2">
    <location>
        <begin position="138"/>
        <end position="158"/>
    </location>
</feature>
<reference evidence="3 4" key="1">
    <citation type="journal article" date="2019" name="Genome Biol. Evol.">
        <title>Whole-Genome Sequencing of the Giant Devil Catfish, Bagarius yarrelli.</title>
        <authorList>
            <person name="Jiang W."/>
            <person name="Lv Y."/>
            <person name="Cheng L."/>
            <person name="Yang K."/>
            <person name="Chao B."/>
            <person name="Wang X."/>
            <person name="Li Y."/>
            <person name="Pan X."/>
            <person name="You X."/>
            <person name="Zhang Y."/>
            <person name="Yang J."/>
            <person name="Li J."/>
            <person name="Zhang X."/>
            <person name="Liu S."/>
            <person name="Sun C."/>
            <person name="Yang J."/>
            <person name="Shi Q."/>
        </authorList>
    </citation>
    <scope>NUCLEOTIDE SEQUENCE [LARGE SCALE GENOMIC DNA]</scope>
    <source>
        <strain evidence="3">JWS20170419001</strain>
        <tissue evidence="3">Muscle</tissue>
    </source>
</reference>
<protein>
    <recommendedName>
        <fullName evidence="5">Cell cycle exit and neuronal differentiation protein 1</fullName>
    </recommendedName>
</protein>
<evidence type="ECO:0000256" key="2">
    <source>
        <dbReference type="SAM" id="Phobius"/>
    </source>
</evidence>
<dbReference type="EMBL" id="VCAZ01000042">
    <property type="protein sequence ID" value="TSM20295.1"/>
    <property type="molecule type" value="Genomic_DNA"/>
</dbReference>
<proteinExistence type="predicted"/>
<comment type="caution">
    <text evidence="3">The sequence shown here is derived from an EMBL/GenBank/DDBJ whole genome shotgun (WGS) entry which is preliminary data.</text>
</comment>
<dbReference type="GO" id="GO:0030182">
    <property type="term" value="P:neuron differentiation"/>
    <property type="evidence" value="ECO:0007669"/>
    <property type="project" value="InterPro"/>
</dbReference>
<sequence length="161" mass="17460">MSASDLHSSSLQNNRTIWWPFPNCGLSPPAALAAEGHQKVVKKERKDRKRTSRNPETQRFHPTSTVRMESKPKNTVKPASKTEKKEAEPPSKSNLTPADPVLPTEPEKVAQDSNQDDAQEENGTAGGSCETLENLKPFLIGGAVIAVGALLVGLVLLARKK</sequence>
<feature type="compositionally biased region" description="Basic and acidic residues" evidence="1">
    <location>
        <begin position="80"/>
        <end position="89"/>
    </location>
</feature>
<organism evidence="3 4">
    <name type="scientific">Bagarius yarrelli</name>
    <name type="common">Goonch</name>
    <name type="synonym">Bagrus yarrelli</name>
    <dbReference type="NCBI Taxonomy" id="175774"/>
    <lineage>
        <taxon>Eukaryota</taxon>
        <taxon>Metazoa</taxon>
        <taxon>Chordata</taxon>
        <taxon>Craniata</taxon>
        <taxon>Vertebrata</taxon>
        <taxon>Euteleostomi</taxon>
        <taxon>Actinopterygii</taxon>
        <taxon>Neopterygii</taxon>
        <taxon>Teleostei</taxon>
        <taxon>Ostariophysi</taxon>
        <taxon>Siluriformes</taxon>
        <taxon>Sisoridae</taxon>
        <taxon>Sisorinae</taxon>
        <taxon>Bagarius</taxon>
    </lineage>
</organism>
<feature type="region of interest" description="Disordered" evidence="1">
    <location>
        <begin position="16"/>
        <end position="130"/>
    </location>
</feature>
<dbReference type="AlphaFoldDB" id="A0A556U342"/>
<keyword evidence="2" id="KW-0812">Transmembrane</keyword>
<dbReference type="GO" id="GO:0021549">
    <property type="term" value="P:cerebellum development"/>
    <property type="evidence" value="ECO:0007669"/>
    <property type="project" value="InterPro"/>
</dbReference>
<dbReference type="Pfam" id="PF15677">
    <property type="entry name" value="CEND1"/>
    <property type="match status" value="1"/>
</dbReference>
<evidence type="ECO:0000313" key="4">
    <source>
        <dbReference type="Proteomes" id="UP000319801"/>
    </source>
</evidence>
<dbReference type="Proteomes" id="UP000319801">
    <property type="component" value="Unassembled WGS sequence"/>
</dbReference>
<keyword evidence="2" id="KW-0472">Membrane</keyword>
<feature type="compositionally biased region" description="Basic residues" evidence="1">
    <location>
        <begin position="39"/>
        <end position="52"/>
    </location>
</feature>
<evidence type="ECO:0000313" key="3">
    <source>
        <dbReference type="EMBL" id="TSM20295.1"/>
    </source>
</evidence>
<dbReference type="InterPro" id="IPR020162">
    <property type="entry name" value="Cend1"/>
</dbReference>
<feature type="compositionally biased region" description="Polar residues" evidence="1">
    <location>
        <begin position="54"/>
        <end position="67"/>
    </location>
</feature>
<evidence type="ECO:0008006" key="5">
    <source>
        <dbReference type="Google" id="ProtNLM"/>
    </source>
</evidence>
<name>A0A556U342_BAGYA</name>